<organism evidence="2 3">
    <name type="scientific">Planococcus halotolerans</name>
    <dbReference type="NCBI Taxonomy" id="2233542"/>
    <lineage>
        <taxon>Bacteria</taxon>
        <taxon>Bacillati</taxon>
        <taxon>Bacillota</taxon>
        <taxon>Bacilli</taxon>
        <taxon>Bacillales</taxon>
        <taxon>Caryophanaceae</taxon>
        <taxon>Planococcus</taxon>
    </lineage>
</organism>
<dbReference type="NCBIfam" id="TIGR04104">
    <property type="entry name" value="cxxc_20_cxxc"/>
    <property type="match status" value="1"/>
</dbReference>
<evidence type="ECO:0008006" key="4">
    <source>
        <dbReference type="Google" id="ProtNLM"/>
    </source>
</evidence>
<dbReference type="InterPro" id="IPR026369">
    <property type="entry name" value="CxxC_20_CxxC"/>
</dbReference>
<dbReference type="Proteomes" id="UP000251002">
    <property type="component" value="Unassembled WGS sequence"/>
</dbReference>
<accession>A0A365L1F0</accession>
<name>A0A365L1F0_9BACL</name>
<evidence type="ECO:0000313" key="3">
    <source>
        <dbReference type="Proteomes" id="UP000251002"/>
    </source>
</evidence>
<keyword evidence="1" id="KW-0812">Transmembrane</keyword>
<sequence>MMQKCAECNEPFKWNQLYKSLWFAFQPVRCRNCGTVHKVASASRLLTVLLLLMPMIYISIIMQNLGLLEVILPIAAVIVLVSLGLPFLLKYEKVSTNIDTNYGNR</sequence>
<evidence type="ECO:0000256" key="1">
    <source>
        <dbReference type="SAM" id="Phobius"/>
    </source>
</evidence>
<feature type="transmembrane region" description="Helical" evidence="1">
    <location>
        <begin position="45"/>
        <end position="64"/>
    </location>
</feature>
<feature type="transmembrane region" description="Helical" evidence="1">
    <location>
        <begin position="70"/>
        <end position="89"/>
    </location>
</feature>
<keyword evidence="3" id="KW-1185">Reference proteome</keyword>
<comment type="caution">
    <text evidence="2">The sequence shown here is derived from an EMBL/GenBank/DDBJ whole genome shotgun (WGS) entry which is preliminary data.</text>
</comment>
<keyword evidence="1" id="KW-0472">Membrane</keyword>
<dbReference type="EMBL" id="QLZR01000002">
    <property type="protein sequence ID" value="RAZ79266.1"/>
    <property type="molecule type" value="Genomic_DNA"/>
</dbReference>
<keyword evidence="1" id="KW-1133">Transmembrane helix</keyword>
<reference evidence="2 3" key="1">
    <citation type="submission" date="2018-06" db="EMBL/GenBank/DDBJ databases">
        <title>The draft genome sequences of strains SCU63 and S1.</title>
        <authorList>
            <person name="Gan L."/>
        </authorList>
    </citation>
    <scope>NUCLEOTIDE SEQUENCE [LARGE SCALE GENOMIC DNA]</scope>
    <source>
        <strain evidence="2 3">SCU63</strain>
    </source>
</reference>
<proteinExistence type="predicted"/>
<gene>
    <name evidence="2" type="ORF">DP120_06520</name>
</gene>
<evidence type="ECO:0000313" key="2">
    <source>
        <dbReference type="EMBL" id="RAZ79266.1"/>
    </source>
</evidence>
<dbReference type="AlphaFoldDB" id="A0A365L1F0"/>
<protein>
    <recommendedName>
        <fullName evidence="4">Cxxc_20_cxxc protein</fullName>
    </recommendedName>
</protein>